<feature type="domain" description="HTH cro/C1-type" evidence="2">
    <location>
        <begin position="7"/>
        <end position="62"/>
    </location>
</feature>
<evidence type="ECO:0000256" key="1">
    <source>
        <dbReference type="ARBA" id="ARBA00023125"/>
    </source>
</evidence>
<dbReference type="Gene3D" id="1.10.260.40">
    <property type="entry name" value="lambda repressor-like DNA-binding domains"/>
    <property type="match status" value="1"/>
</dbReference>
<dbReference type="EMBL" id="JXLP01000016">
    <property type="protein sequence ID" value="KIL77225.1"/>
    <property type="molecule type" value="Genomic_DNA"/>
</dbReference>
<dbReference type="PROSITE" id="PS51500">
    <property type="entry name" value="SIN"/>
    <property type="match status" value="1"/>
</dbReference>
<evidence type="ECO:0000259" key="3">
    <source>
        <dbReference type="PROSITE" id="PS51500"/>
    </source>
</evidence>
<evidence type="ECO:0000259" key="2">
    <source>
        <dbReference type="PROSITE" id="PS50943"/>
    </source>
</evidence>
<dbReference type="InterPro" id="IPR036281">
    <property type="entry name" value="SinR/SinI_dimer_dom_sf"/>
</dbReference>
<dbReference type="InterPro" id="IPR010982">
    <property type="entry name" value="Lambda_DNA-bd_dom_sf"/>
</dbReference>
<accession>A0ABR5AR43</accession>
<sequence length="108" mass="12351">MSIGERIREMRIKKGLSLTELANRAGVAKSYISSVERQLQLNPSIQFLNKISAVLGVSVQQLIGEENAQTEKLDTEWLELAKEAMESGVTPEQFKEFLEFHKWQKSRE</sequence>
<dbReference type="Pfam" id="PF08671">
    <property type="entry name" value="SinI"/>
    <property type="match status" value="1"/>
</dbReference>
<organism evidence="4 5">
    <name type="scientific">Bacillus badius</name>
    <dbReference type="NCBI Taxonomy" id="1455"/>
    <lineage>
        <taxon>Bacteria</taxon>
        <taxon>Bacillati</taxon>
        <taxon>Bacillota</taxon>
        <taxon>Bacilli</taxon>
        <taxon>Bacillales</taxon>
        <taxon>Bacillaceae</taxon>
        <taxon>Pseudobacillus</taxon>
    </lineage>
</organism>
<evidence type="ECO:0000313" key="4">
    <source>
        <dbReference type="EMBL" id="KIL77225.1"/>
    </source>
</evidence>
<dbReference type="SMART" id="SM00530">
    <property type="entry name" value="HTH_XRE"/>
    <property type="match status" value="1"/>
</dbReference>
<dbReference type="PANTHER" id="PTHR46797">
    <property type="entry name" value="HTH-TYPE TRANSCRIPTIONAL REGULATOR"/>
    <property type="match status" value="1"/>
</dbReference>
<gene>
    <name evidence="4" type="ORF">SD77_1672</name>
</gene>
<dbReference type="CDD" id="cd00093">
    <property type="entry name" value="HTH_XRE"/>
    <property type="match status" value="1"/>
</dbReference>
<reference evidence="4 5" key="1">
    <citation type="submission" date="2015-01" db="EMBL/GenBank/DDBJ databases">
        <title>Genome Assembly of Bacillus badius MTCC 1458.</title>
        <authorList>
            <person name="Verma A."/>
            <person name="Khatri I."/>
            <person name="Mual P."/>
            <person name="Subramanian S."/>
            <person name="Krishnamurthi S."/>
        </authorList>
    </citation>
    <scope>NUCLEOTIDE SEQUENCE [LARGE SCALE GENOMIC DNA]</scope>
    <source>
        <strain evidence="4 5">MTCC 1458</strain>
    </source>
</reference>
<evidence type="ECO:0000313" key="5">
    <source>
        <dbReference type="Proteomes" id="UP000031982"/>
    </source>
</evidence>
<dbReference type="Proteomes" id="UP000031982">
    <property type="component" value="Unassembled WGS sequence"/>
</dbReference>
<keyword evidence="5" id="KW-1185">Reference proteome</keyword>
<dbReference type="SUPFAM" id="SSF47406">
    <property type="entry name" value="SinR repressor dimerisation domain-like"/>
    <property type="match status" value="1"/>
</dbReference>
<dbReference type="PANTHER" id="PTHR46797:SF13">
    <property type="entry name" value="HTH-TYPE TRANSCRIPTIONAL REGULATOR SINR"/>
    <property type="match status" value="1"/>
</dbReference>
<dbReference type="PROSITE" id="PS50943">
    <property type="entry name" value="HTH_CROC1"/>
    <property type="match status" value="1"/>
</dbReference>
<proteinExistence type="predicted"/>
<dbReference type="RefSeq" id="WP_041114246.1">
    <property type="nucleotide sequence ID" value="NZ_BSSZ01000009.1"/>
</dbReference>
<protein>
    <submittedName>
        <fullName evidence="4">SinR protein</fullName>
    </submittedName>
</protein>
<keyword evidence="1" id="KW-0238">DNA-binding</keyword>
<dbReference type="SUPFAM" id="SSF47413">
    <property type="entry name" value="lambda repressor-like DNA-binding domains"/>
    <property type="match status" value="1"/>
</dbReference>
<dbReference type="Pfam" id="PF01381">
    <property type="entry name" value="HTH_3"/>
    <property type="match status" value="1"/>
</dbReference>
<feature type="domain" description="Sin" evidence="3">
    <location>
        <begin position="64"/>
        <end position="102"/>
    </location>
</feature>
<dbReference type="InterPro" id="IPR050807">
    <property type="entry name" value="TransReg_Diox_bact_type"/>
</dbReference>
<comment type="caution">
    <text evidence="4">The sequence shown here is derived from an EMBL/GenBank/DDBJ whole genome shotgun (WGS) entry which is preliminary data.</text>
</comment>
<dbReference type="InterPro" id="IPR001387">
    <property type="entry name" value="Cro/C1-type_HTH"/>
</dbReference>
<name>A0ABR5AR43_BACBA</name>
<dbReference type="InterPro" id="IPR010981">
    <property type="entry name" value="SinR/SinI_dimer_dom"/>
</dbReference>
<dbReference type="GeneID" id="92778016"/>